<dbReference type="Pfam" id="PF01535">
    <property type="entry name" value="PPR"/>
    <property type="match status" value="2"/>
</dbReference>
<proteinExistence type="inferred from homology"/>
<reference evidence="4 5" key="1">
    <citation type="submission" date="2021-07" db="EMBL/GenBank/DDBJ databases">
        <title>The Aristolochia fimbriata genome: insights into angiosperm evolution, floral development and chemical biosynthesis.</title>
        <authorList>
            <person name="Jiao Y."/>
        </authorList>
    </citation>
    <scope>NUCLEOTIDE SEQUENCE [LARGE SCALE GENOMIC DNA]</scope>
    <source>
        <strain evidence="4">IBCAS-2021</strain>
        <tissue evidence="4">Leaf</tissue>
    </source>
</reference>
<evidence type="ECO:0000313" key="5">
    <source>
        <dbReference type="Proteomes" id="UP000825729"/>
    </source>
</evidence>
<accession>A0AAV7F6V8</accession>
<dbReference type="InterPro" id="IPR002885">
    <property type="entry name" value="PPR_rpt"/>
</dbReference>
<dbReference type="AlphaFoldDB" id="A0AAV7F6V8"/>
<dbReference type="InterPro" id="IPR011990">
    <property type="entry name" value="TPR-like_helical_dom_sf"/>
</dbReference>
<dbReference type="NCBIfam" id="TIGR00756">
    <property type="entry name" value="PPR"/>
    <property type="match status" value="4"/>
</dbReference>
<sequence length="515" mass="58506">MNLPRKLQMLAAHFSSRTPKSLVFHSSFSSAATQIPESDESSSVDGLAKLINDHPFPSESFHSFLRKRILPLLVSPCKVDSVLGRLFSGHANALKAFELFRFSLQSPEPPLSPVAFEKTLLFLIRIRHFDKAWELMQEVHQKQPSLITHKSLSIVLLRFAKCKSFDDALDMFDKMERLFGKGKFGTNEYNILLRAFCTQRQMKQARAVFRKYHSRFEPNAKTFNILLLGFKESGHITAVELFYHDMLRRGFKPNSVTYSIRIDAYCKKGRLSDALSAMEEMEKAKIPPTLETLTTLVYGAGIARNPIRARRLFEEISHRNLKPDIGSYNALLGSYVRVGDLKSGVELMNKMEELGVGCDDVTYHTMFWGMKKFGDIEGVCKVYNKMVRKKLVPKMRTVVMLMKLFCENGLCDLGLGLWVYLVENGCCPHGHALDLLVTALCCRGRVGEAYECVKQVVDRGRHPSEIAFRVLEEFLVKMGEMKKLEDLNGTMRRLQTVMPLSRGDAPALATDDTLR</sequence>
<dbReference type="Proteomes" id="UP000825729">
    <property type="component" value="Unassembled WGS sequence"/>
</dbReference>
<dbReference type="InterPro" id="IPR050667">
    <property type="entry name" value="PPR-containing_protein"/>
</dbReference>
<evidence type="ECO:0008006" key="6">
    <source>
        <dbReference type="Google" id="ProtNLM"/>
    </source>
</evidence>
<dbReference type="PANTHER" id="PTHR47939">
    <property type="entry name" value="MEMBRANE-ASSOCIATED SALT-INDUCIBLE PROTEIN-LIKE"/>
    <property type="match status" value="1"/>
</dbReference>
<name>A0AAV7F6V8_ARIFI</name>
<keyword evidence="5" id="KW-1185">Reference proteome</keyword>
<dbReference type="PANTHER" id="PTHR47939:SF5">
    <property type="entry name" value="PENTACOTRIPEPTIDE-REPEAT REGION OF PRORP DOMAIN-CONTAINING PROTEIN"/>
    <property type="match status" value="1"/>
</dbReference>
<dbReference type="Pfam" id="PF13041">
    <property type="entry name" value="PPR_2"/>
    <property type="match status" value="2"/>
</dbReference>
<feature type="repeat" description="PPR" evidence="3">
    <location>
        <begin position="219"/>
        <end position="253"/>
    </location>
</feature>
<dbReference type="Gene3D" id="1.25.40.10">
    <property type="entry name" value="Tetratricopeptide repeat domain"/>
    <property type="match status" value="3"/>
</dbReference>
<feature type="repeat" description="PPR" evidence="3">
    <location>
        <begin position="324"/>
        <end position="358"/>
    </location>
</feature>
<dbReference type="PROSITE" id="PS51375">
    <property type="entry name" value="PPR"/>
    <property type="match status" value="4"/>
</dbReference>
<gene>
    <name evidence="4" type="ORF">H6P81_000847</name>
</gene>
<dbReference type="EMBL" id="JAINDJ010000002">
    <property type="protein sequence ID" value="KAG9456339.1"/>
    <property type="molecule type" value="Genomic_DNA"/>
</dbReference>
<comment type="caution">
    <text evidence="4">The sequence shown here is derived from an EMBL/GenBank/DDBJ whole genome shotgun (WGS) entry which is preliminary data.</text>
</comment>
<feature type="repeat" description="PPR" evidence="3">
    <location>
        <begin position="254"/>
        <end position="288"/>
    </location>
</feature>
<keyword evidence="2" id="KW-0677">Repeat</keyword>
<organism evidence="4 5">
    <name type="scientific">Aristolochia fimbriata</name>
    <name type="common">White veined hardy Dutchman's pipe vine</name>
    <dbReference type="NCBI Taxonomy" id="158543"/>
    <lineage>
        <taxon>Eukaryota</taxon>
        <taxon>Viridiplantae</taxon>
        <taxon>Streptophyta</taxon>
        <taxon>Embryophyta</taxon>
        <taxon>Tracheophyta</taxon>
        <taxon>Spermatophyta</taxon>
        <taxon>Magnoliopsida</taxon>
        <taxon>Magnoliidae</taxon>
        <taxon>Piperales</taxon>
        <taxon>Aristolochiaceae</taxon>
        <taxon>Aristolochia</taxon>
    </lineage>
</organism>
<protein>
    <recommendedName>
        <fullName evidence="6">Pentatricopeptide repeat-containing protein</fullName>
    </recommendedName>
</protein>
<evidence type="ECO:0000256" key="1">
    <source>
        <dbReference type="ARBA" id="ARBA00007626"/>
    </source>
</evidence>
<feature type="repeat" description="PPR" evidence="3">
    <location>
        <begin position="359"/>
        <end position="393"/>
    </location>
</feature>
<evidence type="ECO:0000313" key="4">
    <source>
        <dbReference type="EMBL" id="KAG9456339.1"/>
    </source>
</evidence>
<evidence type="ECO:0000256" key="3">
    <source>
        <dbReference type="PROSITE-ProRule" id="PRU00708"/>
    </source>
</evidence>
<comment type="similarity">
    <text evidence="1">Belongs to the PPR family. P subfamily.</text>
</comment>
<evidence type="ECO:0000256" key="2">
    <source>
        <dbReference type="ARBA" id="ARBA00022737"/>
    </source>
</evidence>